<feature type="non-terminal residue" evidence="3">
    <location>
        <position position="218"/>
    </location>
</feature>
<dbReference type="AlphaFoldDB" id="A0AAW2JUJ8"/>
<gene>
    <name evidence="3" type="ORF">Sangu_3164100</name>
</gene>
<dbReference type="GO" id="GO:0033962">
    <property type="term" value="P:P-body assembly"/>
    <property type="evidence" value="ECO:0007669"/>
    <property type="project" value="TreeGrafter"/>
</dbReference>
<feature type="compositionally biased region" description="Basic residues" evidence="1">
    <location>
        <begin position="118"/>
        <end position="136"/>
    </location>
</feature>
<comment type="caution">
    <text evidence="3">The sequence shown here is derived from an EMBL/GenBank/DDBJ whole genome shotgun (WGS) entry which is preliminary data.</text>
</comment>
<accession>A0AAW2JUJ8</accession>
<feature type="signal peptide" evidence="2">
    <location>
        <begin position="1"/>
        <end position="18"/>
    </location>
</feature>
<feature type="region of interest" description="Disordered" evidence="1">
    <location>
        <begin position="118"/>
        <end position="155"/>
    </location>
</feature>
<name>A0AAW2JUJ8_9LAMI</name>
<dbReference type="GO" id="GO:0000932">
    <property type="term" value="C:P-body"/>
    <property type="evidence" value="ECO:0007669"/>
    <property type="project" value="TreeGrafter"/>
</dbReference>
<organism evidence="3">
    <name type="scientific">Sesamum angustifolium</name>
    <dbReference type="NCBI Taxonomy" id="2727405"/>
    <lineage>
        <taxon>Eukaryota</taxon>
        <taxon>Viridiplantae</taxon>
        <taxon>Streptophyta</taxon>
        <taxon>Embryophyta</taxon>
        <taxon>Tracheophyta</taxon>
        <taxon>Spermatophyta</taxon>
        <taxon>Magnoliopsida</taxon>
        <taxon>eudicotyledons</taxon>
        <taxon>Gunneridae</taxon>
        <taxon>Pentapetalae</taxon>
        <taxon>asterids</taxon>
        <taxon>lamiids</taxon>
        <taxon>Lamiales</taxon>
        <taxon>Pedaliaceae</taxon>
        <taxon>Sesamum</taxon>
    </lineage>
</organism>
<evidence type="ECO:0000256" key="2">
    <source>
        <dbReference type="SAM" id="SignalP"/>
    </source>
</evidence>
<reference evidence="3" key="1">
    <citation type="submission" date="2020-06" db="EMBL/GenBank/DDBJ databases">
        <authorList>
            <person name="Li T."/>
            <person name="Hu X."/>
            <person name="Zhang T."/>
            <person name="Song X."/>
            <person name="Zhang H."/>
            <person name="Dai N."/>
            <person name="Sheng W."/>
            <person name="Hou X."/>
            <person name="Wei L."/>
        </authorList>
    </citation>
    <scope>NUCLEOTIDE SEQUENCE</scope>
    <source>
        <strain evidence="3">G01</strain>
        <tissue evidence="3">Leaf</tissue>
    </source>
</reference>
<evidence type="ECO:0000313" key="3">
    <source>
        <dbReference type="EMBL" id="KAL0298065.1"/>
    </source>
</evidence>
<dbReference type="InterPro" id="IPR039900">
    <property type="entry name" value="Pat1-like"/>
</dbReference>
<proteinExistence type="predicted"/>
<sequence>QTMLHCLILLCICLACLMDFHYNTNISHLTSSNVSRHNRLQNQLSSHAGVLHGDHSILLNNILQHQYPKWVITITTAIPTTTERSPCFSTITSHLSALQSQIFNTFPSPAHLSKYGLAHKRESKPKSAQKGKHSVRFSHQGSDAGSHKSDSNLPQFRSKYMTGEEIESILRMQHAATHGNDPYVDDILLQGHLAKDNHVKQGQNIVFATFPSRLEELG</sequence>
<dbReference type="GO" id="GO:0000290">
    <property type="term" value="P:deadenylation-dependent decapping of nuclear-transcribed mRNA"/>
    <property type="evidence" value="ECO:0007669"/>
    <property type="project" value="InterPro"/>
</dbReference>
<dbReference type="GO" id="GO:0003723">
    <property type="term" value="F:RNA binding"/>
    <property type="evidence" value="ECO:0007669"/>
    <property type="project" value="TreeGrafter"/>
</dbReference>
<dbReference type="PANTHER" id="PTHR21551:SF24">
    <property type="entry name" value="PROTEIN PAT1 HOMOLOG 2"/>
    <property type="match status" value="1"/>
</dbReference>
<feature type="non-terminal residue" evidence="3">
    <location>
        <position position="1"/>
    </location>
</feature>
<feature type="chain" id="PRO_5044002512" evidence="2">
    <location>
        <begin position="19"/>
        <end position="218"/>
    </location>
</feature>
<protein>
    <submittedName>
        <fullName evidence="3">Protein PAT12</fullName>
    </submittedName>
</protein>
<reference evidence="3" key="2">
    <citation type="journal article" date="2024" name="Plant">
        <title>Genomic evolution and insights into agronomic trait innovations of Sesamum species.</title>
        <authorList>
            <person name="Miao H."/>
            <person name="Wang L."/>
            <person name="Qu L."/>
            <person name="Liu H."/>
            <person name="Sun Y."/>
            <person name="Le M."/>
            <person name="Wang Q."/>
            <person name="Wei S."/>
            <person name="Zheng Y."/>
            <person name="Lin W."/>
            <person name="Duan Y."/>
            <person name="Cao H."/>
            <person name="Xiong S."/>
            <person name="Wang X."/>
            <person name="Wei L."/>
            <person name="Li C."/>
            <person name="Ma Q."/>
            <person name="Ju M."/>
            <person name="Zhao R."/>
            <person name="Li G."/>
            <person name="Mu C."/>
            <person name="Tian Q."/>
            <person name="Mei H."/>
            <person name="Zhang T."/>
            <person name="Gao T."/>
            <person name="Zhang H."/>
        </authorList>
    </citation>
    <scope>NUCLEOTIDE SEQUENCE</scope>
    <source>
        <strain evidence="3">G01</strain>
    </source>
</reference>
<dbReference type="PANTHER" id="PTHR21551">
    <property type="entry name" value="TOPOISOMERASE II-ASSOCIATED PROTEIN PAT1"/>
    <property type="match status" value="1"/>
</dbReference>
<evidence type="ECO:0000256" key="1">
    <source>
        <dbReference type="SAM" id="MobiDB-lite"/>
    </source>
</evidence>
<keyword evidence="2" id="KW-0732">Signal</keyword>
<dbReference type="EMBL" id="JACGWK010000498">
    <property type="protein sequence ID" value="KAL0298065.1"/>
    <property type="molecule type" value="Genomic_DNA"/>
</dbReference>